<feature type="signal peptide" evidence="2">
    <location>
        <begin position="1"/>
        <end position="25"/>
    </location>
</feature>
<dbReference type="SUPFAM" id="SSF53850">
    <property type="entry name" value="Periplasmic binding protein-like II"/>
    <property type="match status" value="1"/>
</dbReference>
<dbReference type="RefSeq" id="WP_377602063.1">
    <property type="nucleotide sequence ID" value="NZ_JBHUME010000007.1"/>
</dbReference>
<keyword evidence="2" id="KW-0732">Signal</keyword>
<protein>
    <submittedName>
        <fullName evidence="3">ABC transporter substrate-binding protein</fullName>
    </submittedName>
</protein>
<dbReference type="Pfam" id="PF13416">
    <property type="entry name" value="SBP_bac_8"/>
    <property type="match status" value="1"/>
</dbReference>
<evidence type="ECO:0000313" key="3">
    <source>
        <dbReference type="EMBL" id="MFD2612468.1"/>
    </source>
</evidence>
<feature type="region of interest" description="Disordered" evidence="1">
    <location>
        <begin position="31"/>
        <end position="55"/>
    </location>
</feature>
<dbReference type="PANTHER" id="PTHR43649">
    <property type="entry name" value="ARABINOSE-BINDING PROTEIN-RELATED"/>
    <property type="match status" value="1"/>
</dbReference>
<evidence type="ECO:0000256" key="1">
    <source>
        <dbReference type="SAM" id="MobiDB-lite"/>
    </source>
</evidence>
<dbReference type="EMBL" id="JBHUME010000007">
    <property type="protein sequence ID" value="MFD2612468.1"/>
    <property type="molecule type" value="Genomic_DNA"/>
</dbReference>
<proteinExistence type="predicted"/>
<evidence type="ECO:0000313" key="4">
    <source>
        <dbReference type="Proteomes" id="UP001597541"/>
    </source>
</evidence>
<dbReference type="PANTHER" id="PTHR43649:SF11">
    <property type="entry name" value="ABC TRANSPORTER SUBSTRATE-BINDING PROTEIN YESO-RELATED"/>
    <property type="match status" value="1"/>
</dbReference>
<dbReference type="InterPro" id="IPR050490">
    <property type="entry name" value="Bact_solute-bd_prot1"/>
</dbReference>
<dbReference type="PROSITE" id="PS51257">
    <property type="entry name" value="PROKAR_LIPOPROTEIN"/>
    <property type="match status" value="1"/>
</dbReference>
<comment type="caution">
    <text evidence="3">The sequence shown here is derived from an EMBL/GenBank/DDBJ whole genome shotgun (WGS) entry which is preliminary data.</text>
</comment>
<accession>A0ABW5PBV3</accession>
<gene>
    <name evidence="3" type="ORF">ACFSUF_08545</name>
</gene>
<dbReference type="InterPro" id="IPR006059">
    <property type="entry name" value="SBP"/>
</dbReference>
<keyword evidence="4" id="KW-1185">Reference proteome</keyword>
<dbReference type="Proteomes" id="UP001597541">
    <property type="component" value="Unassembled WGS sequence"/>
</dbReference>
<evidence type="ECO:0000256" key="2">
    <source>
        <dbReference type="SAM" id="SignalP"/>
    </source>
</evidence>
<reference evidence="4" key="1">
    <citation type="journal article" date="2019" name="Int. J. Syst. Evol. Microbiol.">
        <title>The Global Catalogue of Microorganisms (GCM) 10K type strain sequencing project: providing services to taxonomists for standard genome sequencing and annotation.</title>
        <authorList>
            <consortium name="The Broad Institute Genomics Platform"/>
            <consortium name="The Broad Institute Genome Sequencing Center for Infectious Disease"/>
            <person name="Wu L."/>
            <person name="Ma J."/>
        </authorList>
    </citation>
    <scope>NUCLEOTIDE SEQUENCE [LARGE SCALE GENOMIC DNA]</scope>
    <source>
        <strain evidence="4">KCTC 3950</strain>
    </source>
</reference>
<feature type="chain" id="PRO_5045183264" evidence="2">
    <location>
        <begin position="26"/>
        <end position="451"/>
    </location>
</feature>
<sequence>MALRTFNKSLTIVMTLLLLLVTACSNGKNNGAANGGNEKSEPASNQGTVEQKEEPKPVTLRIMWGGSQERHDNTLKVLELYSQKFPHVKFQPEYAAVAGYFDKLVTLSAAKNLPDIVHMDMAIMEQYVKRGQLMDVTDVDLSGLVDEKILESIKFDGKMFGIPTSLNGSGYIYNKADVEANGLTPPHKDWTWDEYFQFAEEVRKKLPKDRYGIQDQSRAWFYYQTYQMAKGKGPVFTPDGKVFIDKDLWMEFQQRHERYRKEGIVPPAEKTVSFKEGDPQLDPIASGAVLVTPATVASAGVVENLMPGKIGVVNDPTDAEGGGWSQPTLFWSVAENSKNKEEALKFAKWFLEDPEAGKIMKTARGIPLNEEAWKAIESELLPGQLLGKEMLEMGREKGQKFYPAPAGGEDFDQIYLTEMESVMFNKQTIEQAFEKIMAAAKEAEGKMAAVK</sequence>
<dbReference type="Gene3D" id="3.40.190.10">
    <property type="entry name" value="Periplasmic binding protein-like II"/>
    <property type="match status" value="2"/>
</dbReference>
<organism evidence="3 4">
    <name type="scientific">Paenibacillus gansuensis</name>
    <dbReference type="NCBI Taxonomy" id="306542"/>
    <lineage>
        <taxon>Bacteria</taxon>
        <taxon>Bacillati</taxon>
        <taxon>Bacillota</taxon>
        <taxon>Bacilli</taxon>
        <taxon>Bacillales</taxon>
        <taxon>Paenibacillaceae</taxon>
        <taxon>Paenibacillus</taxon>
    </lineage>
</organism>
<name>A0ABW5PBV3_9BACL</name>